<dbReference type="Proteomes" id="UP000283269">
    <property type="component" value="Unassembled WGS sequence"/>
</dbReference>
<accession>A0A409XE30</accession>
<evidence type="ECO:0000256" key="1">
    <source>
        <dbReference type="SAM" id="MobiDB-lite"/>
    </source>
</evidence>
<evidence type="ECO:0000313" key="4">
    <source>
        <dbReference type="Proteomes" id="UP000283269"/>
    </source>
</evidence>
<sequence length="773" mass="82973">MGIFLCLLLYTFVAPVLGFRGGLSLSVAPKPPSPTPSITTFHVTSGSNENYFYRDNITTAQLLLTSASASSNITRRLVAALPAGNNGALVYFLPVNAVSATPLNVELVNGTMKSVSLENGNRGIQADLAFTANATLGVTIVGAFQLLIRLSKIKRLQVRLHRQYINSTSGSSLEKLPSSAESRNPKPERQTFKSVDLYLSVPPGSSARFAVNPNANGTSTSPIINIIVPVSHRQPVGSNSLADGVKPPLGLSGNIRVQVVTNETSFAGLDIDDLFLKPEEAGTDTIKTTLETLPADVADQVSFLTFQNKFTAGGWRFLTYFGRDSLIALRMLMPLLTPNAIEDALGAVIERANSTGALCHEETIGDYASFVNIGNGRPDLGNTPFYDYKMIDTDLLLLPALAHYFVELPQGQNRSSQFLAKQATLQNGTYLDIINRIASYNINRALPFFTANPATTSQLLAFRPGQTVGNWRDSNGGTGFGTIPFDVNVALVPANLRAIDSLAHAGILDLQVLDVDSGIDVVAMARKWEDEAPAMFEVTVDADTAEERLQNFVRAVSLDESLLGNTSTSTPGAGGNVSFYALSLMPDGRPVEVLNSDLAFNLMYGTNVSAVFLQRVADALTPYPRGLLTSVGMVVANPAYDSNTADVQLLDRTAYHGTVVWSFQQALMAGGLARQLKFCLTNTTSVDINPPPSPPPAWCGDADLVQSLQDAQIRLWGSIKGASNNIYSEVWSYAFDETTKTFSVADLAALSSGVESDAIQLWSYGFLGLVEPE</sequence>
<evidence type="ECO:0000256" key="2">
    <source>
        <dbReference type="SAM" id="SignalP"/>
    </source>
</evidence>
<reference evidence="3 4" key="1">
    <citation type="journal article" date="2018" name="Evol. Lett.">
        <title>Horizontal gene cluster transfer increased hallucinogenic mushroom diversity.</title>
        <authorList>
            <person name="Reynolds H.T."/>
            <person name="Vijayakumar V."/>
            <person name="Gluck-Thaler E."/>
            <person name="Korotkin H.B."/>
            <person name="Matheny P.B."/>
            <person name="Slot J.C."/>
        </authorList>
    </citation>
    <scope>NUCLEOTIDE SEQUENCE [LARGE SCALE GENOMIC DNA]</scope>
    <source>
        <strain evidence="3 4">2631</strain>
    </source>
</reference>
<dbReference type="EMBL" id="NHYD01001970">
    <property type="protein sequence ID" value="PPQ88991.1"/>
    <property type="molecule type" value="Genomic_DNA"/>
</dbReference>
<feature type="chain" id="PRO_5019178921" evidence="2">
    <location>
        <begin position="19"/>
        <end position="773"/>
    </location>
</feature>
<organism evidence="3 4">
    <name type="scientific">Psilocybe cyanescens</name>
    <dbReference type="NCBI Taxonomy" id="93625"/>
    <lineage>
        <taxon>Eukaryota</taxon>
        <taxon>Fungi</taxon>
        <taxon>Dikarya</taxon>
        <taxon>Basidiomycota</taxon>
        <taxon>Agaricomycotina</taxon>
        <taxon>Agaricomycetes</taxon>
        <taxon>Agaricomycetidae</taxon>
        <taxon>Agaricales</taxon>
        <taxon>Agaricineae</taxon>
        <taxon>Strophariaceae</taxon>
        <taxon>Psilocybe</taxon>
    </lineage>
</organism>
<proteinExistence type="predicted"/>
<feature type="signal peptide" evidence="2">
    <location>
        <begin position="1"/>
        <end position="18"/>
    </location>
</feature>
<keyword evidence="2" id="KW-0732">Signal</keyword>
<evidence type="ECO:0000313" key="3">
    <source>
        <dbReference type="EMBL" id="PPQ88991.1"/>
    </source>
</evidence>
<name>A0A409XE30_PSICY</name>
<gene>
    <name evidence="3" type="ORF">CVT25_005090</name>
</gene>
<protein>
    <submittedName>
        <fullName evidence="3">Uncharacterized protein</fullName>
    </submittedName>
</protein>
<dbReference type="InParanoid" id="A0A409XE30"/>
<comment type="caution">
    <text evidence="3">The sequence shown here is derived from an EMBL/GenBank/DDBJ whole genome shotgun (WGS) entry which is preliminary data.</text>
</comment>
<dbReference type="AlphaFoldDB" id="A0A409XE30"/>
<dbReference type="OrthoDB" id="2591256at2759"/>
<keyword evidence="4" id="KW-1185">Reference proteome</keyword>
<feature type="region of interest" description="Disordered" evidence="1">
    <location>
        <begin position="169"/>
        <end position="194"/>
    </location>
</feature>